<reference evidence="4 5" key="1">
    <citation type="journal article" date="2014" name="Int. J. Syst. Evol. Microbiol.">
        <title>Streptomyces hoynatensis sp. nov., isolated from deep marine sediment.</title>
        <authorList>
            <person name="Veyisoglu A."/>
            <person name="Sahin N."/>
        </authorList>
    </citation>
    <scope>NUCLEOTIDE SEQUENCE [LARGE SCALE GENOMIC DNA]</scope>
    <source>
        <strain evidence="4 5">KCTC 29097</strain>
    </source>
</reference>
<sequence>MATSGKGATDGPSGNRRPRRPRRPRAPLRRCQNVSETFGVQDGLSASGLTGEQRRSIEEEGYVILPGVLSEEECDLLSRTVDEIWVDERLGETHSYEPGVRFVPNLLRYSTVFERCVAEPRVLEAVRAVLGPGIRLNRILGRRSDPGHGNQPLHDLKRRRGRPFTKANTIWCLDAFTEVNGATRLIPGSHLSGEPFLSRCEDPLRAHPDERLALAPRGSVVVHNSHLLHGGTLNRSDAPRRSIHTAYTTPEVPPHWGWDDLPPAVRRVLKPRTAELMGVPAH</sequence>
<dbReference type="EMBL" id="RBAL01000003">
    <property type="protein sequence ID" value="RKN44898.1"/>
    <property type="molecule type" value="Genomic_DNA"/>
</dbReference>
<accession>A0A3A9Z9H8</accession>
<proteinExistence type="predicted"/>
<comment type="caution">
    <text evidence="4">The sequence shown here is derived from an EMBL/GenBank/DDBJ whole genome shotgun (WGS) entry which is preliminary data.</text>
</comment>
<evidence type="ECO:0000313" key="5">
    <source>
        <dbReference type="Proteomes" id="UP000272474"/>
    </source>
</evidence>
<dbReference type="PANTHER" id="PTHR20883:SF15">
    <property type="entry name" value="PHYTANOYL-COA DIOXYGENASE DOMAIN-CONTAINING PROTEIN 1"/>
    <property type="match status" value="1"/>
</dbReference>
<dbReference type="GO" id="GO:0005506">
    <property type="term" value="F:iron ion binding"/>
    <property type="evidence" value="ECO:0007669"/>
    <property type="project" value="UniProtKB-ARBA"/>
</dbReference>
<dbReference type="Proteomes" id="UP000272474">
    <property type="component" value="Unassembled WGS sequence"/>
</dbReference>
<evidence type="ECO:0000313" key="4">
    <source>
        <dbReference type="EMBL" id="RKN44898.1"/>
    </source>
</evidence>
<feature type="region of interest" description="Disordered" evidence="3">
    <location>
        <begin position="1"/>
        <end position="28"/>
    </location>
</feature>
<evidence type="ECO:0008006" key="6">
    <source>
        <dbReference type="Google" id="ProtNLM"/>
    </source>
</evidence>
<name>A0A3A9Z9H8_9ACTN</name>
<dbReference type="AlphaFoldDB" id="A0A3A9Z9H8"/>
<evidence type="ECO:0000256" key="1">
    <source>
        <dbReference type="ARBA" id="ARBA00022723"/>
    </source>
</evidence>
<keyword evidence="2" id="KW-0408">Iron</keyword>
<dbReference type="SUPFAM" id="SSF51197">
    <property type="entry name" value="Clavaminate synthase-like"/>
    <property type="match status" value="1"/>
</dbReference>
<organism evidence="4 5">
    <name type="scientific">Streptomyces hoynatensis</name>
    <dbReference type="NCBI Taxonomy" id="1141874"/>
    <lineage>
        <taxon>Bacteria</taxon>
        <taxon>Bacillati</taxon>
        <taxon>Actinomycetota</taxon>
        <taxon>Actinomycetes</taxon>
        <taxon>Kitasatosporales</taxon>
        <taxon>Streptomycetaceae</taxon>
        <taxon>Streptomyces</taxon>
    </lineage>
</organism>
<dbReference type="Pfam" id="PF05721">
    <property type="entry name" value="PhyH"/>
    <property type="match status" value="1"/>
</dbReference>
<keyword evidence="5" id="KW-1185">Reference proteome</keyword>
<protein>
    <recommendedName>
        <fullName evidence="6">Phytanoyl-CoA dioxygenase</fullName>
    </recommendedName>
</protein>
<gene>
    <name evidence="4" type="ORF">D7294_07260</name>
</gene>
<keyword evidence="1" id="KW-0479">Metal-binding</keyword>
<evidence type="ECO:0000256" key="3">
    <source>
        <dbReference type="SAM" id="MobiDB-lite"/>
    </source>
</evidence>
<dbReference type="PANTHER" id="PTHR20883">
    <property type="entry name" value="PHYTANOYL-COA DIOXYGENASE DOMAIN CONTAINING 1"/>
    <property type="match status" value="1"/>
</dbReference>
<dbReference type="GO" id="GO:0016706">
    <property type="term" value="F:2-oxoglutarate-dependent dioxygenase activity"/>
    <property type="evidence" value="ECO:0007669"/>
    <property type="project" value="UniProtKB-ARBA"/>
</dbReference>
<feature type="compositionally biased region" description="Basic residues" evidence="3">
    <location>
        <begin position="16"/>
        <end position="28"/>
    </location>
</feature>
<dbReference type="Gene3D" id="2.60.120.620">
    <property type="entry name" value="q2cbj1_9rhob like domain"/>
    <property type="match status" value="1"/>
</dbReference>
<evidence type="ECO:0000256" key="2">
    <source>
        <dbReference type="ARBA" id="ARBA00023004"/>
    </source>
</evidence>
<dbReference type="InterPro" id="IPR008775">
    <property type="entry name" value="Phytyl_CoA_dOase-like"/>
</dbReference>